<dbReference type="InterPro" id="IPR012337">
    <property type="entry name" value="RNaseH-like_sf"/>
</dbReference>
<dbReference type="InterPro" id="IPR036397">
    <property type="entry name" value="RNaseH_sf"/>
</dbReference>
<dbReference type="PANTHER" id="PTHR46889:SF4">
    <property type="entry name" value="TRANSPOSASE INSO FOR INSERTION SEQUENCE ELEMENT IS911B-RELATED"/>
    <property type="match status" value="1"/>
</dbReference>
<evidence type="ECO:0000259" key="1">
    <source>
        <dbReference type="PROSITE" id="PS50994"/>
    </source>
</evidence>
<sequence length="311" mass="35526">MSPMHFIDQQRTHYAVQQLCQVLDVVPSRYYAWRHRQAAGAMGTREPAWETEMLAVFDHHERRYGTRRLQVELRKKGHRVGRQALCTGLRRHGRKALQPKSFVPRTTDSTHGQRCAPNLLLDQPRPAQANRVWVSDSTYLPLANGTWAYLCAFQDVCTKHVVGWQVRADMPEALATSALQRALLAHRPALPGTTPGLIVHSDRGGQYVGNAYKALLHRANAQLSHSRRGECYDNAQAESLWSRLKTEVLEARDWPVFSDLADAQASIAAYFDYYNHDRRHSSIGYQKPYQFHQQQLNNITLFSCMIALPLK</sequence>
<protein>
    <recommendedName>
        <fullName evidence="1">Integrase catalytic domain-containing protein</fullName>
    </recommendedName>
</protein>
<accession>A0ABQ2AM81</accession>
<dbReference type="PROSITE" id="PS50994">
    <property type="entry name" value="INTEGRASE"/>
    <property type="match status" value="1"/>
</dbReference>
<reference evidence="3" key="1">
    <citation type="journal article" date="2019" name="Int. J. Syst. Evol. Microbiol.">
        <title>The Global Catalogue of Microorganisms (GCM) 10K type strain sequencing project: providing services to taxonomists for standard genome sequencing and annotation.</title>
        <authorList>
            <consortium name="The Broad Institute Genomics Platform"/>
            <consortium name="The Broad Institute Genome Sequencing Center for Infectious Disease"/>
            <person name="Wu L."/>
            <person name="Ma J."/>
        </authorList>
    </citation>
    <scope>NUCLEOTIDE SEQUENCE [LARGE SCALE GENOMIC DNA]</scope>
    <source>
        <strain evidence="3">CGMCC 1.14966</strain>
    </source>
</reference>
<dbReference type="Pfam" id="PF13333">
    <property type="entry name" value="rve_2"/>
    <property type="match status" value="1"/>
</dbReference>
<dbReference type="Pfam" id="PF00665">
    <property type="entry name" value="rve"/>
    <property type="match status" value="1"/>
</dbReference>
<dbReference type="InterPro" id="IPR001584">
    <property type="entry name" value="Integrase_cat-core"/>
</dbReference>
<dbReference type="EMBL" id="BMGY01000095">
    <property type="protein sequence ID" value="GGH91814.1"/>
    <property type="molecule type" value="Genomic_DNA"/>
</dbReference>
<dbReference type="InterPro" id="IPR048020">
    <property type="entry name" value="Transpos_IS3"/>
</dbReference>
<dbReference type="InterPro" id="IPR050900">
    <property type="entry name" value="Transposase_IS3/IS150/IS904"/>
</dbReference>
<keyword evidence="3" id="KW-1185">Reference proteome</keyword>
<dbReference type="SUPFAM" id="SSF53098">
    <property type="entry name" value="Ribonuclease H-like"/>
    <property type="match status" value="1"/>
</dbReference>
<gene>
    <name evidence="2" type="ORF">GCM10011495_40740</name>
</gene>
<dbReference type="Proteomes" id="UP000637774">
    <property type="component" value="Unassembled WGS sequence"/>
</dbReference>
<evidence type="ECO:0000313" key="2">
    <source>
        <dbReference type="EMBL" id="GGH91814.1"/>
    </source>
</evidence>
<dbReference type="NCBIfam" id="NF033516">
    <property type="entry name" value="transpos_IS3"/>
    <property type="match status" value="1"/>
</dbReference>
<dbReference type="PANTHER" id="PTHR46889">
    <property type="entry name" value="TRANSPOSASE INSF FOR INSERTION SEQUENCE IS3B-RELATED"/>
    <property type="match status" value="1"/>
</dbReference>
<proteinExistence type="predicted"/>
<comment type="caution">
    <text evidence="2">The sequence shown here is derived from an EMBL/GenBank/DDBJ whole genome shotgun (WGS) entry which is preliminary data.</text>
</comment>
<feature type="domain" description="Integrase catalytic" evidence="1">
    <location>
        <begin position="122"/>
        <end position="296"/>
    </location>
</feature>
<dbReference type="RefSeq" id="WP_188563939.1">
    <property type="nucleotide sequence ID" value="NZ_BMGY01000095.1"/>
</dbReference>
<name>A0ABQ2AM81_9BACT</name>
<organism evidence="2 3">
    <name type="scientific">Hymenobacter frigidus</name>
    <dbReference type="NCBI Taxonomy" id="1524095"/>
    <lineage>
        <taxon>Bacteria</taxon>
        <taxon>Pseudomonadati</taxon>
        <taxon>Bacteroidota</taxon>
        <taxon>Cytophagia</taxon>
        <taxon>Cytophagales</taxon>
        <taxon>Hymenobacteraceae</taxon>
        <taxon>Hymenobacter</taxon>
    </lineage>
</organism>
<dbReference type="Gene3D" id="3.30.420.10">
    <property type="entry name" value="Ribonuclease H-like superfamily/Ribonuclease H"/>
    <property type="match status" value="1"/>
</dbReference>
<evidence type="ECO:0000313" key="3">
    <source>
        <dbReference type="Proteomes" id="UP000637774"/>
    </source>
</evidence>